<comment type="caution">
    <text evidence="2">The sequence shown here is derived from an EMBL/GenBank/DDBJ whole genome shotgun (WGS) entry which is preliminary data.</text>
</comment>
<keyword evidence="1" id="KW-0732">Signal</keyword>
<reference evidence="2 3" key="1">
    <citation type="submission" date="2018-11" db="EMBL/GenBank/DDBJ databases">
        <title>Genomic Encyclopedia of Type Strains, Phase IV (KMG-IV): sequencing the most valuable type-strain genomes for metagenomic binning, comparative biology and taxonomic classification.</title>
        <authorList>
            <person name="Goeker M."/>
        </authorList>
    </citation>
    <scope>NUCLEOTIDE SEQUENCE [LARGE SCALE GENOMIC DNA]</scope>
    <source>
        <strain evidence="2 3">DSM 16974</strain>
    </source>
</reference>
<feature type="signal peptide" evidence="1">
    <location>
        <begin position="1"/>
        <end position="26"/>
    </location>
</feature>
<keyword evidence="3" id="KW-1185">Reference proteome</keyword>
<dbReference type="Proteomes" id="UP000273643">
    <property type="component" value="Unassembled WGS sequence"/>
</dbReference>
<gene>
    <name evidence="2" type="ORF">EDC38_3122</name>
</gene>
<evidence type="ECO:0008006" key="4">
    <source>
        <dbReference type="Google" id="ProtNLM"/>
    </source>
</evidence>
<feature type="chain" id="PRO_5018285124" description="Carboxypeptidase regulatory-like domain-containing protein" evidence="1">
    <location>
        <begin position="27"/>
        <end position="680"/>
    </location>
</feature>
<evidence type="ECO:0000313" key="2">
    <source>
        <dbReference type="EMBL" id="ROQ18148.1"/>
    </source>
</evidence>
<name>A0A3N1NSI5_9GAMM</name>
<evidence type="ECO:0000313" key="3">
    <source>
        <dbReference type="Proteomes" id="UP000273643"/>
    </source>
</evidence>
<organism evidence="2 3">
    <name type="scientific">Marinimicrobium koreense</name>
    <dbReference type="NCBI Taxonomy" id="306545"/>
    <lineage>
        <taxon>Bacteria</taxon>
        <taxon>Pseudomonadati</taxon>
        <taxon>Pseudomonadota</taxon>
        <taxon>Gammaproteobacteria</taxon>
        <taxon>Cellvibrionales</taxon>
        <taxon>Cellvibrionaceae</taxon>
        <taxon>Marinimicrobium</taxon>
    </lineage>
</organism>
<dbReference type="EMBL" id="RJUK01000003">
    <property type="protein sequence ID" value="ROQ18148.1"/>
    <property type="molecule type" value="Genomic_DNA"/>
</dbReference>
<dbReference type="PROSITE" id="PS51257">
    <property type="entry name" value="PROKAR_LIPOPROTEIN"/>
    <property type="match status" value="1"/>
</dbReference>
<accession>A0A3N1NSI5</accession>
<dbReference type="RefSeq" id="WP_123639457.1">
    <property type="nucleotide sequence ID" value="NZ_RJUK01000003.1"/>
</dbReference>
<dbReference type="AlphaFoldDB" id="A0A3N1NSI5"/>
<sequence length="680" mass="71094">MTTLQSKTQSCLKACSVALLAGSLFACGGSNNNSAPDPVVPDPEPTPETIDLSFMIQTHTGARLSDVTVTLDEQSAQSDVSGRVEFSPESQTSYRVRAEADGFVPQVLRVSGEQDGIMPIRMVPVKQTLPVDDIEAARTLSAVDLGARVTFPANAFVTPDGEPASGEATVQITPWDITSDELNAMPANGQATDAGGESVELISAGMITVDVHNAEGDYLQIAPNTTAEIQMDLPVASINNEPLSIGSTIPMWHFDEDQGLWIEDDSIIGTVVASATSPVGLAVYAEVSHFSTWNWDFKFENGGSINVECRLSDSTAIPCGINAGVTLDDGSVFTRNGYLPEGGSTIINMPNSATIDWYATSDTGLIGEKTTDMSADVIIELEDPSSENVVRCELPDGTGVGCSVTLTDGTETLTQSVPAGGATIVTGWDNLDENSELTWTAETPFPISVGGQQVIAEGTATSGINGDVDVALAITPIDEVEVQCLGESGVSIPCTVDITATLSDGTVFTDTDILIQDSLAVAVPAEATLLQWTAESNGAFSQNGQFVTMAGSMETSLVSSVALVLDETVVQGPAAQSIEISCINGPETSATSCDIDAFLEGNRAGYVELGEYEAVALGDSVTLEFPEGLADENEWVQVMVTGDDGSTAYTFSQYGSLTDGEMIELELQCSDAVGGVNCPQ</sequence>
<protein>
    <recommendedName>
        <fullName evidence="4">Carboxypeptidase regulatory-like domain-containing protein</fullName>
    </recommendedName>
</protein>
<evidence type="ECO:0000256" key="1">
    <source>
        <dbReference type="SAM" id="SignalP"/>
    </source>
</evidence>
<proteinExistence type="predicted"/>
<dbReference type="OrthoDB" id="9790784at2"/>